<evidence type="ECO:0000256" key="9">
    <source>
        <dbReference type="SAM" id="MobiDB-lite"/>
    </source>
</evidence>
<evidence type="ECO:0000256" key="5">
    <source>
        <dbReference type="ARBA" id="ARBA00022927"/>
    </source>
</evidence>
<dbReference type="PANTHER" id="PTHR24075:SF0">
    <property type="entry name" value="TRANSLOCATION PROTEIN SEC63 HOMOLOG"/>
    <property type="match status" value="1"/>
</dbReference>
<name>A0A914WFA9_9BILA</name>
<sequence length="781" mass="89348">MARAQFQYDEVGNTFYYFVVSFYALLLLPATFYFWPNKKKGVEDKDTKPRCRCEGCEEKSVRKEAEQPWQNRKSLAIKATLIILWIGFAFLAYKVTQIEVDHQEYDPYAILGLDRGASKEEVKKRYRELTKTVHPDRGGDPVQFDRIAKAHQALTDDEIRKNWEEHGNPDGPTATTFGIALPKWLVSKEYGVWVLAAYGFVFMVLLPVGVGIWWYNSIKYSVDQVLMDTTQLFGYMFHKTPHMVVKRVLMILGSSFEFWKQYNKEIVERESDDRDIPLLIKELPHLNEKSKERPMSLPYSIKARALIHAHLSRIPIDVDTLKNDRAYVIRKCPILVQEMIQVVSQLVMYALSGRLSRMPTMETVESTMRIMPMLIQALWDSRSPLLQLPHVSEDMLRHLVNKKRQIRTCSGLAAVENSERRMLLRGLNDDEYKDVLQVLNMMPRISMEFQVEVQGEDDKHEITAGSLVTLKVTLTRTSLLDSPLPSLEEDSAVDANDDQGDDDEDKDDNADEQDDDPNAQTQSKRKPWEKQQKKKKGGKPNKNKPKPKPPAKKAPANGKDGAAGTSATGDDAAASADSPKESREEKKEKKTQQRDKDEDDASDDDRSNDSQGSASASDDEGPQNFDMPHDEEADEDDDMVFDDDLIKKDLVLETKSKVTHPVHCPFFPEDKYEWWWVYMVDKKSKRLAAGPVQCTTLVNKEVVELKFAAPQKPGIYTFTVAVRSDSYLDCDISKELKLNVLEARTVTSHPQWNFPDEDEEHKSDSEHLDASDYTEDDDDDD</sequence>
<evidence type="ECO:0000259" key="11">
    <source>
        <dbReference type="PROSITE" id="PS50076"/>
    </source>
</evidence>
<feature type="region of interest" description="Disordered" evidence="9">
    <location>
        <begin position="481"/>
        <end position="637"/>
    </location>
</feature>
<dbReference type="GO" id="GO:0006620">
    <property type="term" value="P:post-translational protein targeting to endoplasmic reticulum membrane"/>
    <property type="evidence" value="ECO:0007669"/>
    <property type="project" value="TreeGrafter"/>
</dbReference>
<dbReference type="GO" id="GO:0031207">
    <property type="term" value="C:Sec62/Sec63 complex"/>
    <property type="evidence" value="ECO:0007669"/>
    <property type="project" value="TreeGrafter"/>
</dbReference>
<evidence type="ECO:0000256" key="1">
    <source>
        <dbReference type="ARBA" id="ARBA00004477"/>
    </source>
</evidence>
<comment type="subcellular location">
    <subcellularLocation>
        <location evidence="1">Endoplasmic reticulum membrane</location>
        <topology evidence="1">Multi-pass membrane protein</topology>
    </subcellularLocation>
</comment>
<feature type="compositionally biased region" description="Basic and acidic residues" evidence="9">
    <location>
        <begin position="578"/>
        <end position="596"/>
    </location>
</feature>
<proteinExistence type="predicted"/>
<protein>
    <submittedName>
        <fullName evidence="13">J domain-containing protein</fullName>
    </submittedName>
</protein>
<feature type="compositionally biased region" description="Low complexity" evidence="9">
    <location>
        <begin position="553"/>
        <end position="577"/>
    </location>
</feature>
<dbReference type="GO" id="GO:0003723">
    <property type="term" value="F:RNA binding"/>
    <property type="evidence" value="ECO:0007669"/>
    <property type="project" value="TreeGrafter"/>
</dbReference>
<feature type="compositionally biased region" description="Basic and acidic residues" evidence="9">
    <location>
        <begin position="760"/>
        <end position="770"/>
    </location>
</feature>
<evidence type="ECO:0000256" key="4">
    <source>
        <dbReference type="ARBA" id="ARBA00022824"/>
    </source>
</evidence>
<evidence type="ECO:0000256" key="6">
    <source>
        <dbReference type="ARBA" id="ARBA00022989"/>
    </source>
</evidence>
<evidence type="ECO:0000313" key="12">
    <source>
        <dbReference type="Proteomes" id="UP000887566"/>
    </source>
</evidence>
<dbReference type="SMART" id="SM00271">
    <property type="entry name" value="DnaJ"/>
    <property type="match status" value="1"/>
</dbReference>
<dbReference type="PRINTS" id="PR00625">
    <property type="entry name" value="JDOMAIN"/>
</dbReference>
<dbReference type="GO" id="GO:0008320">
    <property type="term" value="F:protein transmembrane transporter activity"/>
    <property type="evidence" value="ECO:0007669"/>
    <property type="project" value="TreeGrafter"/>
</dbReference>
<dbReference type="Gene3D" id="1.10.150.20">
    <property type="entry name" value="5' to 3' exonuclease, C-terminal subdomain"/>
    <property type="match status" value="1"/>
</dbReference>
<dbReference type="Proteomes" id="UP000887566">
    <property type="component" value="Unplaced"/>
</dbReference>
<dbReference type="PANTHER" id="PTHR24075">
    <property type="entry name" value="SEC63 DOMAIN-CONTAINING"/>
    <property type="match status" value="1"/>
</dbReference>
<keyword evidence="7 10" id="KW-0472">Membrane</keyword>
<keyword evidence="6 10" id="KW-1133">Transmembrane helix</keyword>
<feature type="transmembrane region" description="Helical" evidence="10">
    <location>
        <begin position="190"/>
        <end position="215"/>
    </location>
</feature>
<evidence type="ECO:0000256" key="7">
    <source>
        <dbReference type="ARBA" id="ARBA00023136"/>
    </source>
</evidence>
<dbReference type="InterPro" id="IPR014756">
    <property type="entry name" value="Ig_E-set"/>
</dbReference>
<reference evidence="13" key="1">
    <citation type="submission" date="2022-11" db="UniProtKB">
        <authorList>
            <consortium name="WormBaseParasite"/>
        </authorList>
    </citation>
    <scope>IDENTIFICATION</scope>
</reference>
<dbReference type="Pfam" id="PF00226">
    <property type="entry name" value="DnaJ"/>
    <property type="match status" value="1"/>
</dbReference>
<dbReference type="Gene3D" id="1.10.287.110">
    <property type="entry name" value="DnaJ domain"/>
    <property type="match status" value="1"/>
</dbReference>
<dbReference type="CDD" id="cd06257">
    <property type="entry name" value="DnaJ"/>
    <property type="match status" value="1"/>
</dbReference>
<dbReference type="Pfam" id="PF02889">
    <property type="entry name" value="Sec63"/>
    <property type="match status" value="1"/>
</dbReference>
<feature type="transmembrane region" description="Helical" evidence="10">
    <location>
        <begin position="75"/>
        <end position="93"/>
    </location>
</feature>
<dbReference type="InterPro" id="IPR001623">
    <property type="entry name" value="DnaJ_domain"/>
</dbReference>
<dbReference type="SUPFAM" id="SSF158702">
    <property type="entry name" value="Sec63 N-terminal domain-like"/>
    <property type="match status" value="1"/>
</dbReference>
<feature type="compositionally biased region" description="Acidic residues" evidence="9">
    <location>
        <begin position="487"/>
        <end position="517"/>
    </location>
</feature>
<dbReference type="SUPFAM" id="SSF81296">
    <property type="entry name" value="E set domains"/>
    <property type="match status" value="1"/>
</dbReference>
<dbReference type="InterPro" id="IPR036869">
    <property type="entry name" value="J_dom_sf"/>
</dbReference>
<evidence type="ECO:0000256" key="8">
    <source>
        <dbReference type="ARBA" id="ARBA00023186"/>
    </source>
</evidence>
<feature type="domain" description="J" evidence="11">
    <location>
        <begin position="106"/>
        <end position="167"/>
    </location>
</feature>
<keyword evidence="5" id="KW-0653">Protein transport</keyword>
<dbReference type="AlphaFoldDB" id="A0A914WFA9"/>
<dbReference type="WBParaSite" id="PSAMB.scaffold3750size17015.g22388.t1">
    <property type="protein sequence ID" value="PSAMB.scaffold3750size17015.g22388.t1"/>
    <property type="gene ID" value="PSAMB.scaffold3750size17015.g22388"/>
</dbReference>
<evidence type="ECO:0000256" key="2">
    <source>
        <dbReference type="ARBA" id="ARBA00022448"/>
    </source>
</evidence>
<evidence type="ECO:0000256" key="3">
    <source>
        <dbReference type="ARBA" id="ARBA00022692"/>
    </source>
</evidence>
<dbReference type="SMART" id="SM00973">
    <property type="entry name" value="Sec63"/>
    <property type="match status" value="1"/>
</dbReference>
<organism evidence="12 13">
    <name type="scientific">Plectus sambesii</name>
    <dbReference type="NCBI Taxonomy" id="2011161"/>
    <lineage>
        <taxon>Eukaryota</taxon>
        <taxon>Metazoa</taxon>
        <taxon>Ecdysozoa</taxon>
        <taxon>Nematoda</taxon>
        <taxon>Chromadorea</taxon>
        <taxon>Plectida</taxon>
        <taxon>Plectina</taxon>
        <taxon>Plectoidea</taxon>
        <taxon>Plectidae</taxon>
        <taxon>Plectus</taxon>
    </lineage>
</organism>
<dbReference type="GO" id="GO:0006614">
    <property type="term" value="P:SRP-dependent cotranslational protein targeting to membrane"/>
    <property type="evidence" value="ECO:0007669"/>
    <property type="project" value="TreeGrafter"/>
</dbReference>
<feature type="compositionally biased region" description="Basic residues" evidence="9">
    <location>
        <begin position="532"/>
        <end position="551"/>
    </location>
</feature>
<keyword evidence="2" id="KW-0813">Transport</keyword>
<dbReference type="InterPro" id="IPR035892">
    <property type="entry name" value="C2_domain_sf"/>
</dbReference>
<keyword evidence="12" id="KW-1185">Reference proteome</keyword>
<keyword evidence="4" id="KW-0256">Endoplasmic reticulum</keyword>
<keyword evidence="3 10" id="KW-0812">Transmembrane</keyword>
<feature type="region of interest" description="Disordered" evidence="9">
    <location>
        <begin position="750"/>
        <end position="781"/>
    </location>
</feature>
<evidence type="ECO:0000313" key="13">
    <source>
        <dbReference type="WBParaSite" id="PSAMB.scaffold3750size17015.g22388.t1"/>
    </source>
</evidence>
<dbReference type="Gene3D" id="2.60.40.150">
    <property type="entry name" value="C2 domain"/>
    <property type="match status" value="1"/>
</dbReference>
<dbReference type="SUPFAM" id="SSF46565">
    <property type="entry name" value="Chaperone J-domain"/>
    <property type="match status" value="1"/>
</dbReference>
<feature type="compositionally biased region" description="Acidic residues" evidence="9">
    <location>
        <begin position="772"/>
        <end position="781"/>
    </location>
</feature>
<keyword evidence="8" id="KW-0143">Chaperone</keyword>
<accession>A0A914WFA9</accession>
<feature type="transmembrane region" description="Helical" evidence="10">
    <location>
        <begin position="15"/>
        <end position="35"/>
    </location>
</feature>
<evidence type="ECO:0000256" key="10">
    <source>
        <dbReference type="SAM" id="Phobius"/>
    </source>
</evidence>
<dbReference type="InterPro" id="IPR004179">
    <property type="entry name" value="Sec63-dom"/>
</dbReference>
<dbReference type="Gene3D" id="1.10.3380.10">
    <property type="entry name" value="Sec63 N-terminal domain-like domain"/>
    <property type="match status" value="1"/>
</dbReference>
<dbReference type="PROSITE" id="PS50076">
    <property type="entry name" value="DNAJ_2"/>
    <property type="match status" value="1"/>
</dbReference>